<dbReference type="Proteomes" id="UP000774130">
    <property type="component" value="Unassembled WGS sequence"/>
</dbReference>
<gene>
    <name evidence="1" type="ORF">KUA55_15015</name>
</gene>
<evidence type="ECO:0000313" key="1">
    <source>
        <dbReference type="EMBL" id="MBV7391990.1"/>
    </source>
</evidence>
<dbReference type="RefSeq" id="WP_218327204.1">
    <property type="nucleotide sequence ID" value="NZ_JAHUZB010000007.1"/>
</dbReference>
<reference evidence="1 2" key="1">
    <citation type="submission" date="2021-06" db="EMBL/GenBank/DDBJ databases">
        <title>Enterococcus alishanensis sp. nov., a novel lactic acid bacterium isolated from fresh coffee beans.</title>
        <authorList>
            <person name="Chen Y.-S."/>
        </authorList>
    </citation>
    <scope>NUCLEOTIDE SEQUENCE [LARGE SCALE GENOMIC DNA]</scope>
    <source>
        <strain evidence="1 2">ALS3</strain>
    </source>
</reference>
<evidence type="ECO:0000313" key="2">
    <source>
        <dbReference type="Proteomes" id="UP000774130"/>
    </source>
</evidence>
<organism evidence="1 2">
    <name type="scientific">Enterococcus alishanensis</name>
    <dbReference type="NCBI Taxonomy" id="1303817"/>
    <lineage>
        <taxon>Bacteria</taxon>
        <taxon>Bacillati</taxon>
        <taxon>Bacillota</taxon>
        <taxon>Bacilli</taxon>
        <taxon>Lactobacillales</taxon>
        <taxon>Enterococcaceae</taxon>
        <taxon>Enterococcus</taxon>
    </lineage>
</organism>
<proteinExistence type="predicted"/>
<keyword evidence="2" id="KW-1185">Reference proteome</keyword>
<dbReference type="Pfam" id="PF13783">
    <property type="entry name" value="DUF4177"/>
    <property type="match status" value="1"/>
</dbReference>
<sequence>MYQYEFVTINAEAKKLVMGTITEHQEIINDYGKKGYRFVTAIPVETNTNGYPRKFDLVFEKEDK</sequence>
<comment type="caution">
    <text evidence="1">The sequence shown here is derived from an EMBL/GenBank/DDBJ whole genome shotgun (WGS) entry which is preliminary data.</text>
</comment>
<dbReference type="EMBL" id="JAHUZB010000007">
    <property type="protein sequence ID" value="MBV7391990.1"/>
    <property type="molecule type" value="Genomic_DNA"/>
</dbReference>
<dbReference type="InterPro" id="IPR025234">
    <property type="entry name" value="YjzH-like"/>
</dbReference>
<protein>
    <submittedName>
        <fullName evidence="1">DUF4177 domain-containing protein</fullName>
    </submittedName>
</protein>
<accession>A0ABS6TGG5</accession>
<name>A0ABS6TGG5_9ENTE</name>